<dbReference type="InterPro" id="IPR051826">
    <property type="entry name" value="E3_ubiquitin-ligase_domain"/>
</dbReference>
<keyword evidence="4" id="KW-1185">Reference proteome</keyword>
<dbReference type="Proteomes" id="UP000243975">
    <property type="component" value="Unassembled WGS sequence"/>
</dbReference>
<dbReference type="STRING" id="59895.A0A103XN19"/>
<dbReference type="CDD" id="cd16454">
    <property type="entry name" value="RING-H2_PA-TM-RING"/>
    <property type="match status" value="1"/>
</dbReference>
<name>A0A103XN19_CYNCS</name>
<dbReference type="PROSITE" id="PS50089">
    <property type="entry name" value="ZF_RING_2"/>
    <property type="match status" value="1"/>
</dbReference>
<dbReference type="Pfam" id="PF13639">
    <property type="entry name" value="zf-RING_2"/>
    <property type="match status" value="1"/>
</dbReference>
<dbReference type="GO" id="GO:0006511">
    <property type="term" value="P:ubiquitin-dependent protein catabolic process"/>
    <property type="evidence" value="ECO:0007669"/>
    <property type="project" value="TreeGrafter"/>
</dbReference>
<keyword evidence="1" id="KW-0479">Metal-binding</keyword>
<dbReference type="Gramene" id="KVH93710">
    <property type="protein sequence ID" value="KVH93710"/>
    <property type="gene ID" value="Ccrd_004227"/>
</dbReference>
<evidence type="ECO:0000313" key="4">
    <source>
        <dbReference type="Proteomes" id="UP000243975"/>
    </source>
</evidence>
<dbReference type="GO" id="GO:0061630">
    <property type="term" value="F:ubiquitin protein ligase activity"/>
    <property type="evidence" value="ECO:0007669"/>
    <property type="project" value="TreeGrafter"/>
</dbReference>
<reference evidence="3 4" key="1">
    <citation type="journal article" date="2016" name="Sci. Rep.">
        <title>The genome sequence of the outbreeding globe artichoke constructed de novo incorporating a phase-aware low-pass sequencing strategy of F1 progeny.</title>
        <authorList>
            <person name="Scaglione D."/>
            <person name="Reyes-Chin-Wo S."/>
            <person name="Acquadro A."/>
            <person name="Froenicke L."/>
            <person name="Portis E."/>
            <person name="Beitel C."/>
            <person name="Tirone M."/>
            <person name="Mauro R."/>
            <person name="Lo Monaco A."/>
            <person name="Mauromicale G."/>
            <person name="Faccioli P."/>
            <person name="Cattivelli L."/>
            <person name="Rieseberg L."/>
            <person name="Michelmore R."/>
            <person name="Lanteri S."/>
        </authorList>
    </citation>
    <scope>NUCLEOTIDE SEQUENCE [LARGE SCALE GENOMIC DNA]</scope>
    <source>
        <strain evidence="3">2C</strain>
    </source>
</reference>
<evidence type="ECO:0000313" key="3">
    <source>
        <dbReference type="EMBL" id="KVH93710.1"/>
    </source>
</evidence>
<dbReference type="OrthoDB" id="8062037at2759"/>
<dbReference type="SUPFAM" id="SSF57850">
    <property type="entry name" value="RING/U-box"/>
    <property type="match status" value="1"/>
</dbReference>
<proteinExistence type="predicted"/>
<evidence type="ECO:0000259" key="2">
    <source>
        <dbReference type="PROSITE" id="PS50089"/>
    </source>
</evidence>
<organism evidence="3 4">
    <name type="scientific">Cynara cardunculus var. scolymus</name>
    <name type="common">Globe artichoke</name>
    <name type="synonym">Cynara scolymus</name>
    <dbReference type="NCBI Taxonomy" id="59895"/>
    <lineage>
        <taxon>Eukaryota</taxon>
        <taxon>Viridiplantae</taxon>
        <taxon>Streptophyta</taxon>
        <taxon>Embryophyta</taxon>
        <taxon>Tracheophyta</taxon>
        <taxon>Spermatophyta</taxon>
        <taxon>Magnoliopsida</taxon>
        <taxon>eudicotyledons</taxon>
        <taxon>Gunneridae</taxon>
        <taxon>Pentapetalae</taxon>
        <taxon>asterids</taxon>
        <taxon>campanulids</taxon>
        <taxon>Asterales</taxon>
        <taxon>Asteraceae</taxon>
        <taxon>Carduoideae</taxon>
        <taxon>Cardueae</taxon>
        <taxon>Carduinae</taxon>
        <taxon>Cynara</taxon>
    </lineage>
</organism>
<dbReference type="AlphaFoldDB" id="A0A103XN19"/>
<sequence>MAGTIPGVETARRRRFRGSNGWSDNSFLVNSAFGSTRRLSYDTHLNSTSFLHRSMVSQSDEDGKLGGVARKAKQRLEGRLRGYWKSETNSQERLRGANLVEEIGRKPTTTSMVVGDLQMEVFGLKKNGSKRFHWGKMGLNWKSLDQDECVVCLDKFKIGEKLARLPCAHRFHSMCLLPWLESHAHCPCCRTNVLGSN</sequence>
<dbReference type="EMBL" id="LEKV01004617">
    <property type="protein sequence ID" value="KVH93710.1"/>
    <property type="molecule type" value="Genomic_DNA"/>
</dbReference>
<dbReference type="InterPro" id="IPR013083">
    <property type="entry name" value="Znf_RING/FYVE/PHD"/>
</dbReference>
<evidence type="ECO:0000256" key="1">
    <source>
        <dbReference type="PROSITE-ProRule" id="PRU00175"/>
    </source>
</evidence>
<feature type="domain" description="RING-type" evidence="2">
    <location>
        <begin position="149"/>
        <end position="190"/>
    </location>
</feature>
<gene>
    <name evidence="3" type="ORF">Ccrd_004227</name>
</gene>
<dbReference type="PANTHER" id="PTHR22765:SF303">
    <property type="entry name" value="RING-TYPE DOMAIN-CONTAINING PROTEIN"/>
    <property type="match status" value="1"/>
</dbReference>
<dbReference type="SMART" id="SM00184">
    <property type="entry name" value="RING"/>
    <property type="match status" value="1"/>
</dbReference>
<dbReference type="FunFam" id="3.30.40.10:FF:000611">
    <property type="entry name" value="Zinc finger family protein"/>
    <property type="match status" value="1"/>
</dbReference>
<dbReference type="Gene3D" id="3.30.40.10">
    <property type="entry name" value="Zinc/RING finger domain, C3HC4 (zinc finger)"/>
    <property type="match status" value="1"/>
</dbReference>
<protein>
    <submittedName>
        <fullName evidence="3">Zinc finger, RING/FYVE/PHD-type</fullName>
    </submittedName>
</protein>
<dbReference type="InterPro" id="IPR001841">
    <property type="entry name" value="Znf_RING"/>
</dbReference>
<accession>A0A103XN19</accession>
<dbReference type="GO" id="GO:0008270">
    <property type="term" value="F:zinc ion binding"/>
    <property type="evidence" value="ECO:0007669"/>
    <property type="project" value="UniProtKB-KW"/>
</dbReference>
<dbReference type="PANTHER" id="PTHR22765">
    <property type="entry name" value="RING FINGER AND PROTEASE ASSOCIATED DOMAIN-CONTAINING"/>
    <property type="match status" value="1"/>
</dbReference>
<keyword evidence="1" id="KW-0863">Zinc-finger</keyword>
<dbReference type="OMA" id="LESHAHC"/>
<keyword evidence="1" id="KW-0862">Zinc</keyword>
<comment type="caution">
    <text evidence="3">The sequence shown here is derived from an EMBL/GenBank/DDBJ whole genome shotgun (WGS) entry which is preliminary data.</text>
</comment>